<dbReference type="Proteomes" id="UP001626550">
    <property type="component" value="Unassembled WGS sequence"/>
</dbReference>
<keyword evidence="3" id="KW-0547">Nucleotide-binding</keyword>
<proteinExistence type="inferred from homology"/>
<evidence type="ECO:0000313" key="6">
    <source>
        <dbReference type="EMBL" id="KAL3312513.1"/>
    </source>
</evidence>
<dbReference type="EMBL" id="JBJKFK010001667">
    <property type="protein sequence ID" value="KAL3312513.1"/>
    <property type="molecule type" value="Genomic_DNA"/>
</dbReference>
<evidence type="ECO:0000259" key="5">
    <source>
        <dbReference type="Pfam" id="PF13193"/>
    </source>
</evidence>
<sequence>MQDDLGFFYFRDRLGDTFRWRGENVSTNEVEAVVMSGLELQCCVVYGVEVPGCEGKAGMLAMALNPADFVNEAASKVKLDEKGCNELMAKLLKIVQDQLPPYAHPLFVRLVEKIDTTGTFKLRKVDLVKQSFDPETDPSDVIFYFDAKTRSYQRLTRQIFQDIHSGKVRF</sequence>
<gene>
    <name evidence="6" type="ORF">Ciccas_008895</name>
</gene>
<comment type="caution">
    <text evidence="6">The sequence shown here is derived from an EMBL/GenBank/DDBJ whole genome shotgun (WGS) entry which is preliminary data.</text>
</comment>
<keyword evidence="2" id="KW-0436">Ligase</keyword>
<evidence type="ECO:0000313" key="7">
    <source>
        <dbReference type="Proteomes" id="UP001626550"/>
    </source>
</evidence>
<comment type="similarity">
    <text evidence="1">Belongs to the ATP-dependent AMP-binding enzyme family.</text>
</comment>
<evidence type="ECO:0000256" key="1">
    <source>
        <dbReference type="ARBA" id="ARBA00006432"/>
    </source>
</evidence>
<reference evidence="6 7" key="1">
    <citation type="submission" date="2024-11" db="EMBL/GenBank/DDBJ databases">
        <title>Adaptive evolution of stress response genes in parasites aligns with host niche diversity.</title>
        <authorList>
            <person name="Hahn C."/>
            <person name="Resl P."/>
        </authorList>
    </citation>
    <scope>NUCLEOTIDE SEQUENCE [LARGE SCALE GENOMIC DNA]</scope>
    <source>
        <strain evidence="6">EGGRZ-B1_66</strain>
        <tissue evidence="6">Body</tissue>
    </source>
</reference>
<dbReference type="Pfam" id="PF13193">
    <property type="entry name" value="AMP-binding_C"/>
    <property type="match status" value="1"/>
</dbReference>
<keyword evidence="4" id="KW-0067">ATP-binding</keyword>
<evidence type="ECO:0000256" key="2">
    <source>
        <dbReference type="ARBA" id="ARBA00022598"/>
    </source>
</evidence>
<dbReference type="SUPFAM" id="SSF56801">
    <property type="entry name" value="Acetyl-CoA synthetase-like"/>
    <property type="match status" value="1"/>
</dbReference>
<keyword evidence="7" id="KW-1185">Reference proteome</keyword>
<evidence type="ECO:0000256" key="4">
    <source>
        <dbReference type="ARBA" id="ARBA00022840"/>
    </source>
</evidence>
<dbReference type="PANTHER" id="PTHR43107:SF15">
    <property type="entry name" value="FATTY ACID TRANSPORT PROTEIN 3, ISOFORM A"/>
    <property type="match status" value="1"/>
</dbReference>
<dbReference type="GO" id="GO:0005524">
    <property type="term" value="F:ATP binding"/>
    <property type="evidence" value="ECO:0007669"/>
    <property type="project" value="UniProtKB-KW"/>
</dbReference>
<accession>A0ABD2PZI1</accession>
<dbReference type="InterPro" id="IPR025110">
    <property type="entry name" value="AMP-bd_C"/>
</dbReference>
<organism evidence="6 7">
    <name type="scientific">Cichlidogyrus casuarinus</name>
    <dbReference type="NCBI Taxonomy" id="1844966"/>
    <lineage>
        <taxon>Eukaryota</taxon>
        <taxon>Metazoa</taxon>
        <taxon>Spiralia</taxon>
        <taxon>Lophotrochozoa</taxon>
        <taxon>Platyhelminthes</taxon>
        <taxon>Monogenea</taxon>
        <taxon>Monopisthocotylea</taxon>
        <taxon>Dactylogyridea</taxon>
        <taxon>Ancyrocephalidae</taxon>
        <taxon>Cichlidogyrus</taxon>
    </lineage>
</organism>
<dbReference type="InterPro" id="IPR045851">
    <property type="entry name" value="AMP-bd_C_sf"/>
</dbReference>
<evidence type="ECO:0000256" key="3">
    <source>
        <dbReference type="ARBA" id="ARBA00022741"/>
    </source>
</evidence>
<feature type="domain" description="AMP-binding enzyme C-terminal" evidence="5">
    <location>
        <begin position="29"/>
        <end position="121"/>
    </location>
</feature>
<protein>
    <recommendedName>
        <fullName evidence="5">AMP-binding enzyme C-terminal domain-containing protein</fullName>
    </recommendedName>
</protein>
<dbReference type="FunFam" id="3.30.300.30:FF:000020">
    <property type="entry name" value="Long-chain fatty acid transporter"/>
    <property type="match status" value="1"/>
</dbReference>
<dbReference type="PANTHER" id="PTHR43107">
    <property type="entry name" value="LONG-CHAIN FATTY ACID TRANSPORT PROTEIN"/>
    <property type="match status" value="1"/>
</dbReference>
<name>A0ABD2PZI1_9PLAT</name>
<dbReference type="Gene3D" id="3.30.300.30">
    <property type="match status" value="1"/>
</dbReference>
<dbReference type="AlphaFoldDB" id="A0ABD2PZI1"/>
<dbReference type="GO" id="GO:0016874">
    <property type="term" value="F:ligase activity"/>
    <property type="evidence" value="ECO:0007669"/>
    <property type="project" value="UniProtKB-KW"/>
</dbReference>